<reference evidence="2" key="1">
    <citation type="submission" date="2020-07" db="EMBL/GenBank/DDBJ databases">
        <authorList>
            <person name="Nazaruddin N."/>
        </authorList>
    </citation>
    <scope>NUCLEOTIDE SEQUENCE</scope>
</reference>
<sequence>VISKTCFTKSIPRSGEDNDGQLTKRNPGKLKRWGARGKIAPVIVNTAQNRT</sequence>
<proteinExistence type="predicted"/>
<dbReference type="Proteomes" id="UP000752696">
    <property type="component" value="Unassembled WGS sequence"/>
</dbReference>
<evidence type="ECO:0000313" key="3">
    <source>
        <dbReference type="Proteomes" id="UP000752696"/>
    </source>
</evidence>
<name>A0A6V7HJK9_9HYME</name>
<comment type="caution">
    <text evidence="2">The sequence shown here is derived from an EMBL/GenBank/DDBJ whole genome shotgun (WGS) entry which is preliminary data.</text>
</comment>
<feature type="region of interest" description="Disordered" evidence="1">
    <location>
        <begin position="1"/>
        <end position="29"/>
    </location>
</feature>
<organism evidence="2 3">
    <name type="scientific">Heterotrigona itama</name>
    <dbReference type="NCBI Taxonomy" id="395501"/>
    <lineage>
        <taxon>Eukaryota</taxon>
        <taxon>Metazoa</taxon>
        <taxon>Ecdysozoa</taxon>
        <taxon>Arthropoda</taxon>
        <taxon>Hexapoda</taxon>
        <taxon>Insecta</taxon>
        <taxon>Pterygota</taxon>
        <taxon>Neoptera</taxon>
        <taxon>Endopterygota</taxon>
        <taxon>Hymenoptera</taxon>
        <taxon>Apocrita</taxon>
        <taxon>Aculeata</taxon>
        <taxon>Apoidea</taxon>
        <taxon>Anthophila</taxon>
        <taxon>Apidae</taxon>
        <taxon>Heterotrigona</taxon>
    </lineage>
</organism>
<gene>
    <name evidence="2" type="ORF">MHI_LOCUS996588</name>
</gene>
<keyword evidence="3" id="KW-1185">Reference proteome</keyword>
<dbReference type="AlphaFoldDB" id="A0A6V7HJK9"/>
<accession>A0A6V7HJK9</accession>
<evidence type="ECO:0000256" key="1">
    <source>
        <dbReference type="SAM" id="MobiDB-lite"/>
    </source>
</evidence>
<feature type="non-terminal residue" evidence="2">
    <location>
        <position position="51"/>
    </location>
</feature>
<dbReference type="EMBL" id="CAJDYZ010013603">
    <property type="protein sequence ID" value="CAD1481200.1"/>
    <property type="molecule type" value="Genomic_DNA"/>
</dbReference>
<evidence type="ECO:0000313" key="2">
    <source>
        <dbReference type="EMBL" id="CAD1481200.1"/>
    </source>
</evidence>
<feature type="non-terminal residue" evidence="2">
    <location>
        <position position="1"/>
    </location>
</feature>
<protein>
    <submittedName>
        <fullName evidence="2">Uncharacterized protein</fullName>
    </submittedName>
</protein>